<keyword evidence="5" id="KW-0804">Transcription</keyword>
<evidence type="ECO:0000256" key="1">
    <source>
        <dbReference type="ARBA" id="ARBA00010641"/>
    </source>
</evidence>
<dbReference type="GO" id="GO:0006352">
    <property type="term" value="P:DNA-templated transcription initiation"/>
    <property type="evidence" value="ECO:0007669"/>
    <property type="project" value="InterPro"/>
</dbReference>
<feature type="domain" description="RNA polymerase sigma factor 70 region 4 type 2" evidence="7">
    <location>
        <begin position="114"/>
        <end position="165"/>
    </location>
</feature>
<dbReference type="InterPro" id="IPR036388">
    <property type="entry name" value="WH-like_DNA-bd_sf"/>
</dbReference>
<organism evidence="8 9">
    <name type="scientific">Priestia megaterium (strain ATCC 14581 / DSM 32 / CCUG 1817 / JCM 2506 / NBRC 15308 / NCIMB 9376 / NCTC 10342 / NRRL B-14308 / VKM B-512 / Ford 19)</name>
    <name type="common">Bacillus megaterium</name>
    <dbReference type="NCBI Taxonomy" id="1348623"/>
    <lineage>
        <taxon>Bacteria</taxon>
        <taxon>Bacillati</taxon>
        <taxon>Bacillota</taxon>
        <taxon>Bacilli</taxon>
        <taxon>Bacillales</taxon>
        <taxon>Bacillaceae</taxon>
        <taxon>Priestia</taxon>
    </lineage>
</organism>
<dbReference type="SUPFAM" id="SSF88946">
    <property type="entry name" value="Sigma2 domain of RNA polymerase sigma factors"/>
    <property type="match status" value="1"/>
</dbReference>
<dbReference type="KEGG" id="bmeg:BG04_431"/>
<dbReference type="EMBL" id="CP009920">
    <property type="protein sequence ID" value="AJI20883.1"/>
    <property type="molecule type" value="Genomic_DNA"/>
</dbReference>
<dbReference type="RefSeq" id="WP_016765037.1">
    <property type="nucleotide sequence ID" value="NZ_BCVB01000006.1"/>
</dbReference>
<dbReference type="Gene3D" id="1.10.1740.10">
    <property type="match status" value="1"/>
</dbReference>
<dbReference type="GO" id="GO:0016987">
    <property type="term" value="F:sigma factor activity"/>
    <property type="evidence" value="ECO:0007669"/>
    <property type="project" value="UniProtKB-KW"/>
</dbReference>
<dbReference type="Proteomes" id="UP000031829">
    <property type="component" value="Chromosome"/>
</dbReference>
<dbReference type="InterPro" id="IPR013325">
    <property type="entry name" value="RNA_pol_sigma_r2"/>
</dbReference>
<evidence type="ECO:0000313" key="9">
    <source>
        <dbReference type="Proteomes" id="UP000031829"/>
    </source>
</evidence>
<evidence type="ECO:0000313" key="8">
    <source>
        <dbReference type="EMBL" id="AJI20883.1"/>
    </source>
</evidence>
<sequence length="170" mass="19791">MEDDWIVACITRKKEKGLELLIDQYGGLITAIVRKHLGTLKSYEEECVNDVLLAVWHHIDRFDSEKNTFKNWVAAVAKYKAIDYQRKYIKTQHESLSEAGMGETSEVHNIQTNDVEELLGHLSEGDRELFKAYYLQEVELKQIAEKQQTTISNLYNRLSRGRKKLKAIFK</sequence>
<dbReference type="Gene3D" id="1.10.10.10">
    <property type="entry name" value="Winged helix-like DNA-binding domain superfamily/Winged helix DNA-binding domain"/>
    <property type="match status" value="1"/>
</dbReference>
<dbReference type="AlphaFoldDB" id="A0A0B6AJY6"/>
<comment type="similarity">
    <text evidence="1">Belongs to the sigma-70 factor family. ECF subfamily.</text>
</comment>
<dbReference type="InterPro" id="IPR007627">
    <property type="entry name" value="RNA_pol_sigma70_r2"/>
</dbReference>
<dbReference type="PANTHER" id="PTHR43133">
    <property type="entry name" value="RNA POLYMERASE ECF-TYPE SIGMA FACTO"/>
    <property type="match status" value="1"/>
</dbReference>
<dbReference type="InterPro" id="IPR014284">
    <property type="entry name" value="RNA_pol_sigma-70_dom"/>
</dbReference>
<accession>A0A0B6AJY6</accession>
<keyword evidence="3" id="KW-0731">Sigma factor</keyword>
<evidence type="ECO:0000256" key="5">
    <source>
        <dbReference type="ARBA" id="ARBA00023163"/>
    </source>
</evidence>
<dbReference type="GeneID" id="93643938"/>
<evidence type="ECO:0000256" key="4">
    <source>
        <dbReference type="ARBA" id="ARBA00023125"/>
    </source>
</evidence>
<keyword evidence="2" id="KW-0805">Transcription regulation</keyword>
<name>A0A0B6AJY6_PRIM2</name>
<reference evidence="8 9" key="1">
    <citation type="journal article" date="2015" name="Genome Announc.">
        <title>Complete genome sequences for 35 biothreat assay-relevant bacillus species.</title>
        <authorList>
            <person name="Johnson S.L."/>
            <person name="Daligault H.E."/>
            <person name="Davenport K.W."/>
            <person name="Jaissle J."/>
            <person name="Frey K.G."/>
            <person name="Ladner J.T."/>
            <person name="Broomall S.M."/>
            <person name="Bishop-Lilly K.A."/>
            <person name="Bruce D.C."/>
            <person name="Gibbons H.S."/>
            <person name="Coyne S.R."/>
            <person name="Lo C.C."/>
            <person name="Meincke L."/>
            <person name="Munk A.C."/>
            <person name="Koroleva G.I."/>
            <person name="Rosenzweig C.N."/>
            <person name="Palacios G.F."/>
            <person name="Redden C.L."/>
            <person name="Minogue T.D."/>
            <person name="Chain P.S."/>
        </authorList>
    </citation>
    <scope>NUCLEOTIDE SEQUENCE [LARGE SCALE GENOMIC DNA]</scope>
    <source>
        <strain evidence="9">ATCC 14581 / DSM 32 / JCM 2506 / NBRC 15308 / NCIMB 9376 / NCTC 10342 / NRRL B-14308 / VKM B-512</strain>
    </source>
</reference>
<gene>
    <name evidence="8" type="ORF">BG04_431</name>
</gene>
<dbReference type="InterPro" id="IPR039425">
    <property type="entry name" value="RNA_pol_sigma-70-like"/>
</dbReference>
<dbReference type="PANTHER" id="PTHR43133:SF8">
    <property type="entry name" value="RNA POLYMERASE SIGMA FACTOR HI_1459-RELATED"/>
    <property type="match status" value="1"/>
</dbReference>
<dbReference type="Pfam" id="PF04542">
    <property type="entry name" value="Sigma70_r2"/>
    <property type="match status" value="1"/>
</dbReference>
<dbReference type="InterPro" id="IPR013249">
    <property type="entry name" value="RNA_pol_sigma70_r4_t2"/>
</dbReference>
<evidence type="ECO:0000256" key="2">
    <source>
        <dbReference type="ARBA" id="ARBA00023015"/>
    </source>
</evidence>
<evidence type="ECO:0000259" key="6">
    <source>
        <dbReference type="Pfam" id="PF04542"/>
    </source>
</evidence>
<keyword evidence="4" id="KW-0238">DNA-binding</keyword>
<feature type="domain" description="RNA polymerase sigma-70 region 2" evidence="6">
    <location>
        <begin position="21"/>
        <end position="87"/>
    </location>
</feature>
<dbReference type="InterPro" id="IPR013324">
    <property type="entry name" value="RNA_pol_sigma_r3/r4-like"/>
</dbReference>
<dbReference type="Pfam" id="PF08281">
    <property type="entry name" value="Sigma70_r4_2"/>
    <property type="match status" value="1"/>
</dbReference>
<dbReference type="GO" id="GO:0003677">
    <property type="term" value="F:DNA binding"/>
    <property type="evidence" value="ECO:0007669"/>
    <property type="project" value="UniProtKB-KW"/>
</dbReference>
<protein>
    <submittedName>
        <fullName evidence="8">RNA polymerase sigma factor, sigma-70 family protein</fullName>
    </submittedName>
</protein>
<evidence type="ECO:0000256" key="3">
    <source>
        <dbReference type="ARBA" id="ARBA00023082"/>
    </source>
</evidence>
<proteinExistence type="inferred from homology"/>
<evidence type="ECO:0000259" key="7">
    <source>
        <dbReference type="Pfam" id="PF08281"/>
    </source>
</evidence>
<dbReference type="SUPFAM" id="SSF88659">
    <property type="entry name" value="Sigma3 and sigma4 domains of RNA polymerase sigma factors"/>
    <property type="match status" value="1"/>
</dbReference>
<dbReference type="NCBIfam" id="TIGR02937">
    <property type="entry name" value="sigma70-ECF"/>
    <property type="match status" value="1"/>
</dbReference>
<dbReference type="HOGENOM" id="CLU_047691_9_7_9"/>